<keyword evidence="8 15" id="KW-0520">NAD</keyword>
<feature type="active site" description="Proton acceptor" evidence="15 16">
    <location>
        <position position="247"/>
    </location>
</feature>
<dbReference type="EC" id="4.99.1.4" evidence="15"/>
<dbReference type="NCBIfam" id="TIGR01469">
    <property type="entry name" value="cobA_cysG_Cterm"/>
    <property type="match status" value="1"/>
</dbReference>
<keyword evidence="4 15" id="KW-0489">Methyltransferase</keyword>
<dbReference type="GO" id="GO:0032259">
    <property type="term" value="P:methylation"/>
    <property type="evidence" value="ECO:0007669"/>
    <property type="project" value="UniProtKB-KW"/>
</dbReference>
<evidence type="ECO:0000256" key="7">
    <source>
        <dbReference type="ARBA" id="ARBA00023002"/>
    </source>
</evidence>
<evidence type="ECO:0000259" key="20">
    <source>
        <dbReference type="Pfam" id="PF14824"/>
    </source>
</evidence>
<dbReference type="InterPro" id="IPR036291">
    <property type="entry name" value="NAD(P)-bd_dom_sf"/>
</dbReference>
<dbReference type="AlphaFoldDB" id="A0A418YEV7"/>
<dbReference type="FunFam" id="3.40.1010.10:FF:000001">
    <property type="entry name" value="Siroheme synthase"/>
    <property type="match status" value="1"/>
</dbReference>
<dbReference type="EC" id="1.3.1.76" evidence="15"/>
<dbReference type="SUPFAM" id="SSF53790">
    <property type="entry name" value="Tetrapyrrole methylase"/>
    <property type="match status" value="1"/>
</dbReference>
<dbReference type="InterPro" id="IPR035996">
    <property type="entry name" value="4pyrrol_Methylase_sf"/>
</dbReference>
<dbReference type="UniPathway" id="UPA00262">
    <property type="reaction ID" value="UER00211"/>
</dbReference>
<comment type="pathway">
    <text evidence="1 15">Porphyrin-containing compound metabolism; siroheme biosynthesis; sirohydrochlorin from precorrin-2: step 1/1.</text>
</comment>
<dbReference type="InterPro" id="IPR006367">
    <property type="entry name" value="Sirohaem_synthase_N"/>
</dbReference>
<gene>
    <name evidence="21" type="primary">cobA</name>
    <name evidence="15" type="synonym">cysG</name>
    <name evidence="21" type="ORF">D1Z90_10640</name>
</gene>
<evidence type="ECO:0000256" key="5">
    <source>
        <dbReference type="ARBA" id="ARBA00022679"/>
    </source>
</evidence>
<dbReference type="InterPro" id="IPR012409">
    <property type="entry name" value="Sirohaem_synth"/>
</dbReference>
<keyword evidence="22" id="KW-1185">Reference proteome</keyword>
<dbReference type="FunFam" id="3.30.160.110:FF:000001">
    <property type="entry name" value="Siroheme synthase"/>
    <property type="match status" value="1"/>
</dbReference>
<dbReference type="SUPFAM" id="SSF51735">
    <property type="entry name" value="NAD(P)-binding Rossmann-fold domains"/>
    <property type="match status" value="1"/>
</dbReference>
<feature type="domain" description="Siroheme synthase central" evidence="20">
    <location>
        <begin position="121"/>
        <end position="144"/>
    </location>
</feature>
<keyword evidence="11 15" id="KW-0511">Multifunctional enzyme</keyword>
<evidence type="ECO:0000256" key="3">
    <source>
        <dbReference type="ARBA" id="ARBA00022573"/>
    </source>
</evidence>
<evidence type="ECO:0000256" key="15">
    <source>
        <dbReference type="HAMAP-Rule" id="MF_01646"/>
    </source>
</evidence>
<protein>
    <recommendedName>
        <fullName evidence="15">Siroheme synthase</fullName>
    </recommendedName>
    <domain>
        <recommendedName>
            <fullName evidence="15">Uroporphyrinogen-III C-methyltransferase</fullName>
            <shortName evidence="15">Urogen III methylase</shortName>
            <ecNumber evidence="15">2.1.1.107</ecNumber>
        </recommendedName>
        <alternativeName>
            <fullName evidence="15">SUMT</fullName>
        </alternativeName>
        <alternativeName>
            <fullName evidence="15">Uroporphyrinogen III methylase</fullName>
            <shortName evidence="15">UROM</shortName>
        </alternativeName>
    </domain>
    <domain>
        <recommendedName>
            <fullName evidence="15">Precorrin-2 dehydrogenase</fullName>
            <ecNumber evidence="15">1.3.1.76</ecNumber>
        </recommendedName>
    </domain>
    <domain>
        <recommendedName>
            <fullName evidence="15">Sirohydrochlorin ferrochelatase</fullName>
            <ecNumber evidence="15">4.99.1.4</ecNumber>
        </recommendedName>
    </domain>
</protein>
<dbReference type="Gene3D" id="3.40.50.720">
    <property type="entry name" value="NAD(P)-binding Rossmann-like Domain"/>
    <property type="match status" value="1"/>
</dbReference>
<organism evidence="21 22">
    <name type="scientific">Motilimonas pumila</name>
    <dbReference type="NCBI Taxonomy" id="2303987"/>
    <lineage>
        <taxon>Bacteria</taxon>
        <taxon>Pseudomonadati</taxon>
        <taxon>Pseudomonadota</taxon>
        <taxon>Gammaproteobacteria</taxon>
        <taxon>Alteromonadales</taxon>
        <taxon>Alteromonadales genera incertae sedis</taxon>
        <taxon>Motilimonas</taxon>
    </lineage>
</organism>
<comment type="pathway">
    <text evidence="15">Porphyrin-containing compound metabolism; siroheme biosynthesis; siroheme from sirohydrochlorin: step 1/1.</text>
</comment>
<feature type="binding site" evidence="15">
    <location>
        <position position="305"/>
    </location>
    <ligand>
        <name>S-adenosyl-L-methionine</name>
        <dbReference type="ChEBI" id="CHEBI:59789"/>
    </ligand>
</feature>
<dbReference type="Gene3D" id="3.40.1010.10">
    <property type="entry name" value="Cobalt-precorrin-4 Transmethylase, Domain 1"/>
    <property type="match status" value="1"/>
</dbReference>
<dbReference type="InterPro" id="IPR003043">
    <property type="entry name" value="Uropor_MeTrfase_CS"/>
</dbReference>
<keyword evidence="3 15" id="KW-0169">Cobalamin biosynthesis</keyword>
<name>A0A418YEV7_9GAMM</name>
<comment type="similarity">
    <text evidence="15">In the C-terminal section; belongs to the precorrin methyltransferase family.</text>
</comment>
<feature type="binding site" evidence="15">
    <location>
        <begin position="300"/>
        <end position="302"/>
    </location>
    <ligand>
        <name>S-adenosyl-L-methionine</name>
        <dbReference type="ChEBI" id="CHEBI:59789"/>
    </ligand>
</feature>
<comment type="pathway">
    <text evidence="14 15">Cofactor biosynthesis; adenosylcobalamin biosynthesis; precorrin-2 from uroporphyrinogen III: step 1/1.</text>
</comment>
<dbReference type="SUPFAM" id="SSF75615">
    <property type="entry name" value="Siroheme synthase middle domains-like"/>
    <property type="match status" value="1"/>
</dbReference>
<feature type="domain" description="Tetrapyrrole methylase" evidence="18">
    <location>
        <begin position="217"/>
        <end position="426"/>
    </location>
</feature>
<feature type="region of interest" description="Uroporphyrinogen-III C-methyltransferase" evidence="15">
    <location>
        <begin position="215"/>
        <end position="471"/>
    </location>
</feature>
<keyword evidence="7 15" id="KW-0560">Oxidoreductase</keyword>
<dbReference type="NCBIfam" id="TIGR01470">
    <property type="entry name" value="cysG_Nterm"/>
    <property type="match status" value="1"/>
</dbReference>
<dbReference type="HAMAP" id="MF_01646">
    <property type="entry name" value="Siroheme_synth"/>
    <property type="match status" value="1"/>
</dbReference>
<dbReference type="EMBL" id="QZCH01000012">
    <property type="protein sequence ID" value="RJG47584.1"/>
    <property type="molecule type" value="Genomic_DNA"/>
</dbReference>
<comment type="caution">
    <text evidence="21">The sequence shown here is derived from an EMBL/GenBank/DDBJ whole genome shotgun (WGS) entry which is preliminary data.</text>
</comment>
<comment type="catalytic activity">
    <reaction evidence="15">
        <text>uroporphyrinogen III + 2 S-adenosyl-L-methionine = precorrin-2 + 2 S-adenosyl-L-homocysteine + H(+)</text>
        <dbReference type="Rhea" id="RHEA:32459"/>
        <dbReference type="ChEBI" id="CHEBI:15378"/>
        <dbReference type="ChEBI" id="CHEBI:57308"/>
        <dbReference type="ChEBI" id="CHEBI:57856"/>
        <dbReference type="ChEBI" id="CHEBI:58827"/>
        <dbReference type="ChEBI" id="CHEBI:59789"/>
        <dbReference type="EC" id="2.1.1.107"/>
    </reaction>
</comment>
<dbReference type="PANTHER" id="PTHR45790:SF1">
    <property type="entry name" value="SIROHEME SYNTHASE"/>
    <property type="match status" value="1"/>
</dbReference>
<comment type="pathway">
    <text evidence="12 15">Porphyrin-containing compound metabolism; siroheme biosynthesis; precorrin-2 from uroporphyrinogen III: step 1/1.</text>
</comment>
<dbReference type="GO" id="GO:0004851">
    <property type="term" value="F:uroporphyrin-III C-methyltransferase activity"/>
    <property type="evidence" value="ECO:0007669"/>
    <property type="project" value="UniProtKB-UniRule"/>
</dbReference>
<evidence type="ECO:0000256" key="6">
    <source>
        <dbReference type="ARBA" id="ARBA00022691"/>
    </source>
</evidence>
<dbReference type="GO" id="GO:0019354">
    <property type="term" value="P:siroheme biosynthetic process"/>
    <property type="evidence" value="ECO:0007669"/>
    <property type="project" value="UniProtKB-UniRule"/>
</dbReference>
<dbReference type="PANTHER" id="PTHR45790">
    <property type="entry name" value="SIROHEME SYNTHASE-RELATED"/>
    <property type="match status" value="1"/>
</dbReference>
<dbReference type="Pfam" id="PF13241">
    <property type="entry name" value="NAD_binding_7"/>
    <property type="match status" value="1"/>
</dbReference>
<dbReference type="UniPathway" id="UPA00148">
    <property type="reaction ID" value="UER00211"/>
</dbReference>
<evidence type="ECO:0000256" key="13">
    <source>
        <dbReference type="ARBA" id="ARBA00047561"/>
    </source>
</evidence>
<evidence type="ECO:0000259" key="19">
    <source>
        <dbReference type="Pfam" id="PF10414"/>
    </source>
</evidence>
<feature type="modified residue" description="Phosphoserine" evidence="15">
    <location>
        <position position="128"/>
    </location>
</feature>
<feature type="binding site" evidence="15">
    <location>
        <begin position="330"/>
        <end position="331"/>
    </location>
    <ligand>
        <name>S-adenosyl-L-methionine</name>
        <dbReference type="ChEBI" id="CHEBI:59789"/>
    </ligand>
</feature>
<comment type="catalytic activity">
    <reaction evidence="13 15">
        <text>precorrin-2 + NAD(+) = sirohydrochlorin + NADH + 2 H(+)</text>
        <dbReference type="Rhea" id="RHEA:15613"/>
        <dbReference type="ChEBI" id="CHEBI:15378"/>
        <dbReference type="ChEBI" id="CHEBI:57540"/>
        <dbReference type="ChEBI" id="CHEBI:57945"/>
        <dbReference type="ChEBI" id="CHEBI:58351"/>
        <dbReference type="ChEBI" id="CHEBI:58827"/>
        <dbReference type="EC" id="1.3.1.76"/>
    </reaction>
</comment>
<dbReference type="OrthoDB" id="9815856at2"/>
<evidence type="ECO:0000256" key="16">
    <source>
        <dbReference type="PIRSR" id="PIRSR036426-1"/>
    </source>
</evidence>
<dbReference type="Pfam" id="PF00590">
    <property type="entry name" value="TP_methylase"/>
    <property type="match status" value="1"/>
</dbReference>
<evidence type="ECO:0000256" key="4">
    <source>
        <dbReference type="ARBA" id="ARBA00022603"/>
    </source>
</evidence>
<evidence type="ECO:0000256" key="10">
    <source>
        <dbReference type="ARBA" id="ARBA00023244"/>
    </source>
</evidence>
<evidence type="ECO:0000256" key="17">
    <source>
        <dbReference type="RuleBase" id="RU003960"/>
    </source>
</evidence>
<dbReference type="FunFam" id="3.30.950.10:FF:000001">
    <property type="entry name" value="Siroheme synthase"/>
    <property type="match status" value="1"/>
</dbReference>
<dbReference type="PROSITE" id="PS00839">
    <property type="entry name" value="SUMT_1"/>
    <property type="match status" value="1"/>
</dbReference>
<keyword evidence="6 15" id="KW-0949">S-adenosyl-L-methionine</keyword>
<sequence>MDYLPIFTKLQSQPCLVVGAGEVAIRKIHLLLRAGAEVTVCGIECRPEIAELAEQGKLTLLLQAFDESMVSGVRLVIAATDSIDVNKQVATVADAQGIFVNVINEPEQGSFVMPSIVDRSPMLIAISSAGHAPVLARMIREKLEGILPKHIGPLTALAGQFRETVKQQLAKPTARRRFWETLFSRGEVASLLEKGQGQQAQQKILSSLEGFTAQGEVALVGAGPGDPSLITLKALQLMQQADIVLFDQLVSTETLELVRKDAKLVNVGKEAGKHSVIQEKTNELLVQYAKAGKKVVRLKGGDPFIFGRGGEELEELIEHQIPFQVVPGVTAASGCSSYAGIPLTHRDYAQSVVFVTGHNKAQGAGPNWASLAQANQTCVFYMGLLQSAKIQQNLIEAGRAASTPVAIVSKGTRQDQQVITGQLSQLVELSQEVQPPALIIVGEVVSLADKLAWFGQQADAGQAASSLINLA</sequence>
<reference evidence="21 22" key="1">
    <citation type="submission" date="2018-09" db="EMBL/GenBank/DDBJ databases">
        <authorList>
            <person name="Wang F."/>
        </authorList>
    </citation>
    <scope>NUCLEOTIDE SEQUENCE [LARGE SCALE GENOMIC DNA]</scope>
    <source>
        <strain evidence="21 22">PLHSC7-2</strain>
    </source>
</reference>
<dbReference type="GO" id="GO:0051287">
    <property type="term" value="F:NAD binding"/>
    <property type="evidence" value="ECO:0007669"/>
    <property type="project" value="InterPro"/>
</dbReference>
<feature type="binding site" evidence="15">
    <location>
        <position position="224"/>
    </location>
    <ligand>
        <name>S-adenosyl-L-methionine</name>
        <dbReference type="ChEBI" id="CHEBI:59789"/>
    </ligand>
</feature>
<comment type="catalytic activity">
    <reaction evidence="15">
        <text>siroheme + 2 H(+) = sirohydrochlorin + Fe(2+)</text>
        <dbReference type="Rhea" id="RHEA:24360"/>
        <dbReference type="ChEBI" id="CHEBI:15378"/>
        <dbReference type="ChEBI" id="CHEBI:29033"/>
        <dbReference type="ChEBI" id="CHEBI:58351"/>
        <dbReference type="ChEBI" id="CHEBI:60052"/>
        <dbReference type="EC" id="4.99.1.4"/>
    </reaction>
</comment>
<dbReference type="InterPro" id="IPR014776">
    <property type="entry name" value="4pyrrole_Mease_sub2"/>
</dbReference>
<dbReference type="EC" id="2.1.1.107" evidence="15"/>
<feature type="domain" description="Sirohaem synthase dimerisation" evidence="19">
    <location>
        <begin position="150"/>
        <end position="206"/>
    </location>
</feature>
<dbReference type="NCBIfam" id="NF004790">
    <property type="entry name" value="PRK06136.1"/>
    <property type="match status" value="1"/>
</dbReference>
<feature type="binding site" evidence="15">
    <location>
        <position position="382"/>
    </location>
    <ligand>
        <name>S-adenosyl-L-methionine</name>
        <dbReference type="ChEBI" id="CHEBI:59789"/>
    </ligand>
</feature>
<dbReference type="Gene3D" id="1.10.8.210">
    <property type="entry name" value="Sirohaem synthase, dimerisation domain"/>
    <property type="match status" value="1"/>
</dbReference>
<accession>A0A418YEV7</accession>
<dbReference type="PROSITE" id="PS00840">
    <property type="entry name" value="SUMT_2"/>
    <property type="match status" value="1"/>
</dbReference>
<proteinExistence type="inferred from homology"/>
<feature type="region of interest" description="Precorrin-2 dehydrogenase / sirohydrochlorin ferrochelatase" evidence="15">
    <location>
        <begin position="1"/>
        <end position="204"/>
    </location>
</feature>
<dbReference type="Proteomes" id="UP000283255">
    <property type="component" value="Unassembled WGS sequence"/>
</dbReference>
<dbReference type="Gene3D" id="3.30.160.110">
    <property type="entry name" value="Siroheme synthase, domain 2"/>
    <property type="match status" value="1"/>
</dbReference>
<dbReference type="GO" id="GO:0043115">
    <property type="term" value="F:precorrin-2 dehydrogenase activity"/>
    <property type="evidence" value="ECO:0007669"/>
    <property type="project" value="UniProtKB-UniRule"/>
</dbReference>
<keyword evidence="15" id="KW-0597">Phosphoprotein</keyword>
<dbReference type="InterPro" id="IPR000878">
    <property type="entry name" value="4pyrrol_Mease"/>
</dbReference>
<dbReference type="PIRSF" id="PIRSF036426">
    <property type="entry name" value="Sirohaem_synth"/>
    <property type="match status" value="1"/>
</dbReference>
<keyword evidence="10 15" id="KW-0627">Porphyrin biosynthesis</keyword>
<reference evidence="21 22" key="2">
    <citation type="submission" date="2019-01" db="EMBL/GenBank/DDBJ databases">
        <title>Motilimonas pumilus sp. nov., isolated from the gut of sea cucumber (Apostichopus japonicus).</title>
        <authorList>
            <person name="Wang F.-Q."/>
            <person name="Ren L.-H."/>
            <person name="Lin Y.-W."/>
            <person name="Sun G.-H."/>
            <person name="Du Z.-J."/>
            <person name="Zhao J.-X."/>
            <person name="Liu X.-J."/>
            <person name="Liu L.-J."/>
        </authorList>
    </citation>
    <scope>NUCLEOTIDE SEQUENCE [LARGE SCALE GENOMIC DNA]</scope>
    <source>
        <strain evidence="21 22">PLHSC7-2</strain>
    </source>
</reference>
<dbReference type="GO" id="GO:0009236">
    <property type="term" value="P:cobalamin biosynthetic process"/>
    <property type="evidence" value="ECO:0007669"/>
    <property type="project" value="UniProtKB-UniRule"/>
</dbReference>
<dbReference type="InterPro" id="IPR050161">
    <property type="entry name" value="Siro_Cobalamin_biosynth"/>
</dbReference>
<feature type="binding site" evidence="15">
    <location>
        <begin position="22"/>
        <end position="23"/>
    </location>
    <ligand>
        <name>NAD(+)</name>
        <dbReference type="ChEBI" id="CHEBI:57540"/>
    </ligand>
</feature>
<evidence type="ECO:0000256" key="12">
    <source>
        <dbReference type="ARBA" id="ARBA00025705"/>
    </source>
</evidence>
<dbReference type="CDD" id="cd11642">
    <property type="entry name" value="SUMT"/>
    <property type="match status" value="1"/>
</dbReference>
<dbReference type="InterPro" id="IPR037115">
    <property type="entry name" value="Sirohaem_synt_dimer_dom_sf"/>
</dbReference>
<comment type="similarity">
    <text evidence="15">In the N-terminal section; belongs to the precorrin-2 dehydrogenase / sirohydrochlorin ferrochelatase family.</text>
</comment>
<feature type="binding site" evidence="15">
    <location>
        <begin position="43"/>
        <end position="44"/>
    </location>
    <ligand>
        <name>NAD(+)</name>
        <dbReference type="ChEBI" id="CHEBI:57540"/>
    </ligand>
</feature>
<dbReference type="Pfam" id="PF14824">
    <property type="entry name" value="Sirohm_synth_M"/>
    <property type="match status" value="1"/>
</dbReference>
<evidence type="ECO:0000256" key="9">
    <source>
        <dbReference type="ARBA" id="ARBA00023239"/>
    </source>
</evidence>
<dbReference type="NCBIfam" id="NF007922">
    <property type="entry name" value="PRK10637.1"/>
    <property type="match status" value="1"/>
</dbReference>
<dbReference type="InterPro" id="IPR006366">
    <property type="entry name" value="CobA/CysG_C"/>
</dbReference>
<evidence type="ECO:0000256" key="1">
    <source>
        <dbReference type="ARBA" id="ARBA00005010"/>
    </source>
</evidence>
<evidence type="ECO:0000313" key="21">
    <source>
        <dbReference type="EMBL" id="RJG47584.1"/>
    </source>
</evidence>
<evidence type="ECO:0000256" key="2">
    <source>
        <dbReference type="ARBA" id="ARBA00005879"/>
    </source>
</evidence>
<comment type="similarity">
    <text evidence="2 17">Belongs to the precorrin methyltransferase family.</text>
</comment>
<dbReference type="GO" id="GO:0051266">
    <property type="term" value="F:sirohydrochlorin ferrochelatase activity"/>
    <property type="evidence" value="ECO:0007669"/>
    <property type="project" value="UniProtKB-EC"/>
</dbReference>
<evidence type="ECO:0000256" key="14">
    <source>
        <dbReference type="ARBA" id="ARBA00060548"/>
    </source>
</evidence>
<dbReference type="InterPro" id="IPR028281">
    <property type="entry name" value="Sirohaem_synthase_central"/>
</dbReference>
<dbReference type="InterPro" id="IPR014777">
    <property type="entry name" value="4pyrrole_Mease_sub1"/>
</dbReference>
<evidence type="ECO:0000259" key="18">
    <source>
        <dbReference type="Pfam" id="PF00590"/>
    </source>
</evidence>
<comment type="function">
    <text evidence="15">Multifunctional enzyme that catalyzes the SAM-dependent methylations of uroporphyrinogen III at position C-2 and C-7 to form precorrin-2 via precorrin-1. Then it catalyzes the NAD-dependent ring dehydrogenation of precorrin-2 to yield sirohydrochlorin. Finally, it catalyzes the ferrochelation of sirohydrochlorin to yield siroheme.</text>
</comment>
<comment type="pathway">
    <text evidence="15">Cofactor biosynthesis; adenosylcobalamin biosynthesis; sirohydrochlorin from precorrin-2: step 1/1.</text>
</comment>
<evidence type="ECO:0000256" key="11">
    <source>
        <dbReference type="ARBA" id="ARBA00023268"/>
    </source>
</evidence>
<dbReference type="RefSeq" id="WP_119910737.1">
    <property type="nucleotide sequence ID" value="NZ_QZCH01000012.1"/>
</dbReference>
<keyword evidence="9 15" id="KW-0456">Lyase</keyword>
<evidence type="ECO:0000256" key="8">
    <source>
        <dbReference type="ARBA" id="ARBA00023027"/>
    </source>
</evidence>
<dbReference type="Gene3D" id="3.30.950.10">
    <property type="entry name" value="Methyltransferase, Cobalt-precorrin-4 Transmethylase, Domain 2"/>
    <property type="match status" value="1"/>
</dbReference>
<dbReference type="InterPro" id="IPR019478">
    <property type="entry name" value="Sirohaem_synthase_dimer_dom"/>
</dbReference>
<feature type="active site" description="Proton donor" evidence="15 16">
    <location>
        <position position="269"/>
    </location>
</feature>
<keyword evidence="5 15" id="KW-0808">Transferase</keyword>
<evidence type="ECO:0000313" key="22">
    <source>
        <dbReference type="Proteomes" id="UP000283255"/>
    </source>
</evidence>
<feature type="binding site" evidence="15">
    <location>
        <position position="411"/>
    </location>
    <ligand>
        <name>S-adenosyl-L-methionine</name>
        <dbReference type="ChEBI" id="CHEBI:59789"/>
    </ligand>
</feature>
<dbReference type="Pfam" id="PF10414">
    <property type="entry name" value="CysG_dimeriser"/>
    <property type="match status" value="1"/>
</dbReference>